<dbReference type="Pfam" id="PF00628">
    <property type="entry name" value="PHD"/>
    <property type="match status" value="1"/>
</dbReference>
<dbReference type="PROSITE" id="PS50982">
    <property type="entry name" value="MBD"/>
    <property type="match status" value="1"/>
</dbReference>
<dbReference type="PANTHER" id="PTHR45915:SF2">
    <property type="entry name" value="TOUTATIS, ISOFORM E"/>
    <property type="match status" value="1"/>
</dbReference>
<keyword evidence="9" id="KW-0804">Transcription</keyword>
<feature type="compositionally biased region" description="Basic and acidic residues" evidence="14">
    <location>
        <begin position="281"/>
        <end position="299"/>
    </location>
</feature>
<organism evidence="19 20">
    <name type="scientific">Mesorhabditis belari</name>
    <dbReference type="NCBI Taxonomy" id="2138241"/>
    <lineage>
        <taxon>Eukaryota</taxon>
        <taxon>Metazoa</taxon>
        <taxon>Ecdysozoa</taxon>
        <taxon>Nematoda</taxon>
        <taxon>Chromadorea</taxon>
        <taxon>Rhabditida</taxon>
        <taxon>Rhabditina</taxon>
        <taxon>Rhabditomorpha</taxon>
        <taxon>Rhabditoidea</taxon>
        <taxon>Rhabditidae</taxon>
        <taxon>Mesorhabditinae</taxon>
        <taxon>Mesorhabditis</taxon>
    </lineage>
</organism>
<dbReference type="GO" id="GO:0003677">
    <property type="term" value="F:DNA binding"/>
    <property type="evidence" value="ECO:0007669"/>
    <property type="project" value="InterPro"/>
</dbReference>
<dbReference type="PROSITE" id="PS50827">
    <property type="entry name" value="DDT"/>
    <property type="match status" value="1"/>
</dbReference>
<dbReference type="InterPro" id="IPR011011">
    <property type="entry name" value="Znf_FYVE_PHD"/>
</dbReference>
<name>A0AAF3EB56_9BILA</name>
<sequence>MADPNALLRLLAAQQMMGLQNSQANASTSSSRGNQSNGNSLSNQLAATMSGFGALNPQAVFWQNMLLAQQQQQQALAIAQLFQAQQSSSRSSSNTPANSLEEALKKLVAAQQGSTKKSHEKPTGSSTNGNGHTNGTSTSSPAKLEPGEVPKKTTSAKTSTSSTPSTKKSTSADSPSGLAAFSNLLEAFKAGASTPSNNLGASSSSQPPLARLFENMKGNSGSNPFLAGLSNQRDNNNAMWQLLAHQLRNSNSKSNKSSQQTPKGQKENGYNSSNSFQKTPDFFRNERDSLTPADEDNRQRKHVVTDVEAVRRALDKGWRRQTCIRQLTTAGIRGDVVYYAPCGKKLSTYAEVLRYLQRAGPNEITRDHFSFSCKMIVGEFIWFKTDKNSGENAIVKLSEEEVTNELQKLMKPKAPKIVPEKSRKLAQPPKKIKEEEEFFDHGEETFDDIVRDADEAKGSRIPVDDLFLEEIRPLPTLPRIENLHLKGDGFANALMIHEFLLNFHHVLKIEKDFLPTLDSLCAGLAGEESKQAVILNLTKTLLSLAFESPGFPRKDNDPLRQQAGELELSRENLSELMRMWLQTRDKQGKELSLLLETAAYEELSGEKKADILAYICNELLYCRNIIREIDSNLEEIAKLRGERWMREGKVRALRGVHTRKTKKRKQEAKATNGENGDVERPESRNSINSDGSRPASPAKKTFTPGIGQCEILTAEEENMNVEELEVLIDSLNGEADQIRKNVNHMSNRVRTFPLGQDRFHRLYWQLPNVSAVLVEGVESAAKNNAAVNLTETCHHDPAGITEPSDFVDPDVIACIEDTIDLVIIGGRFDKKKKQRRRRLENVAKRGWWTVDQASLRPLRESLHGRGIRERALHRLLLRESFLKERQWTTLSVEPKKKTADPAILHAEQLYRAERALREIENRVSDASLQIPGWKPPHEPFDEAEDVSNDSWTCHAHLLESVKPTPALEDLRIRLLSLEANIERRYLRQNFFAGENVSVRKVMGKEEANKEQSTENGTTEEVDGEVNGTTKQQGTGQEDEDEEEKELCDIWRQAVTQAQTPATIVICAQVFEQSIAWEKSAMKAACQVCRTSDNEDQLLLCDLCDLGYHLYCFRPVLKQVPEGEWYCPKCKEAASGKPTCLLCSQQRLPIYGCQKCFSFFHVDCAGEVPPENPRQYKCTTCGNRKKTVRVLERDCESRATSETGSDDFLNQKKPVKRKAATDTLVFPHSMVADLSRTMLDELEAQQQAGPFMEPVDEDEVPGYRDIIKHPMDMQTMRDKADAGSYNTPEDFHADVELMFTNCRTFNEDDSPIGQAGIQLHKFFSKRWRQVRYNFCKRLKRMKPSY</sequence>
<dbReference type="Gene3D" id="1.20.920.10">
    <property type="entry name" value="Bromodomain-like"/>
    <property type="match status" value="1"/>
</dbReference>
<evidence type="ECO:0000256" key="10">
    <source>
        <dbReference type="ARBA" id="ARBA00023242"/>
    </source>
</evidence>
<feature type="compositionally biased region" description="Low complexity" evidence="14">
    <location>
        <begin position="152"/>
        <end position="175"/>
    </location>
</feature>
<proteinExistence type="inferred from homology"/>
<keyword evidence="7 13" id="KW-0175">Coiled coil</keyword>
<dbReference type="GO" id="GO:0008270">
    <property type="term" value="F:zinc ion binding"/>
    <property type="evidence" value="ECO:0007669"/>
    <property type="project" value="UniProtKB-KW"/>
</dbReference>
<dbReference type="InterPro" id="IPR001739">
    <property type="entry name" value="Methyl_CpG_DNA-bd"/>
</dbReference>
<dbReference type="PROSITE" id="PS00633">
    <property type="entry name" value="BROMODOMAIN_1"/>
    <property type="match status" value="1"/>
</dbReference>
<comment type="subcellular location">
    <subcellularLocation>
        <location evidence="1">Nucleus</location>
    </subcellularLocation>
</comment>
<keyword evidence="6" id="KW-0805">Transcription regulation</keyword>
<keyword evidence="4 12" id="KW-0863">Zinc-finger</keyword>
<dbReference type="PANTHER" id="PTHR45915">
    <property type="entry name" value="TRANSCRIPTION INTERMEDIARY FACTOR"/>
    <property type="match status" value="1"/>
</dbReference>
<feature type="domain" description="Bromo" evidence="15">
    <location>
        <begin position="1242"/>
        <end position="1312"/>
    </location>
</feature>
<feature type="region of interest" description="Disordered" evidence="14">
    <location>
        <begin position="1004"/>
        <end position="1042"/>
    </location>
</feature>
<keyword evidence="10" id="KW-0539">Nucleus</keyword>
<feature type="coiled-coil region" evidence="13">
    <location>
        <begin position="714"/>
        <end position="748"/>
    </location>
</feature>
<dbReference type="InterPro" id="IPR018501">
    <property type="entry name" value="DDT_dom"/>
</dbReference>
<evidence type="ECO:0000313" key="19">
    <source>
        <dbReference type="Proteomes" id="UP000887575"/>
    </source>
</evidence>
<feature type="compositionally biased region" description="Low complexity" evidence="14">
    <location>
        <begin position="249"/>
        <end position="258"/>
    </location>
</feature>
<keyword evidence="5" id="KW-0862">Zinc</keyword>
<dbReference type="InterPro" id="IPR018359">
    <property type="entry name" value="Bromodomain_CS"/>
</dbReference>
<feature type="compositionally biased region" description="Basic residues" evidence="14">
    <location>
        <begin position="654"/>
        <end position="666"/>
    </location>
</feature>
<dbReference type="SUPFAM" id="SSF54171">
    <property type="entry name" value="DNA-binding domain"/>
    <property type="match status" value="1"/>
</dbReference>
<evidence type="ECO:0000259" key="16">
    <source>
        <dbReference type="PROSITE" id="PS50016"/>
    </source>
</evidence>
<evidence type="ECO:0008006" key="21">
    <source>
        <dbReference type="Google" id="ProtNLM"/>
    </source>
</evidence>
<evidence type="ECO:0000256" key="2">
    <source>
        <dbReference type="ARBA" id="ARBA00007444"/>
    </source>
</evidence>
<dbReference type="SUPFAM" id="SSF57903">
    <property type="entry name" value="FYVE/PHD zinc finger"/>
    <property type="match status" value="2"/>
</dbReference>
<evidence type="ECO:0000256" key="5">
    <source>
        <dbReference type="ARBA" id="ARBA00022833"/>
    </source>
</evidence>
<dbReference type="InterPro" id="IPR001487">
    <property type="entry name" value="Bromodomain"/>
</dbReference>
<dbReference type="SMART" id="SM00297">
    <property type="entry name" value="BROMO"/>
    <property type="match status" value="1"/>
</dbReference>
<dbReference type="InterPro" id="IPR036427">
    <property type="entry name" value="Bromodomain-like_sf"/>
</dbReference>
<dbReference type="SMART" id="SM00571">
    <property type="entry name" value="DDT"/>
    <property type="match status" value="1"/>
</dbReference>
<keyword evidence="3" id="KW-0479">Metal-binding</keyword>
<feature type="domain" description="PHD-type" evidence="16">
    <location>
        <begin position="1082"/>
        <end position="1132"/>
    </location>
</feature>
<protein>
    <recommendedName>
        <fullName evidence="21">Bromodomain adjacent to zinc finger domain protein 2B</fullName>
    </recommendedName>
</protein>
<comment type="similarity">
    <text evidence="2">Belongs to the WAL family.</text>
</comment>
<feature type="region of interest" description="Disordered" evidence="14">
    <location>
        <begin position="654"/>
        <end position="703"/>
    </location>
</feature>
<evidence type="ECO:0000256" key="13">
    <source>
        <dbReference type="SAM" id="Coils"/>
    </source>
</evidence>
<dbReference type="PROSITE" id="PS50014">
    <property type="entry name" value="BROMODOMAIN_2"/>
    <property type="match status" value="1"/>
</dbReference>
<evidence type="ECO:0000259" key="17">
    <source>
        <dbReference type="PROSITE" id="PS50827"/>
    </source>
</evidence>
<dbReference type="SUPFAM" id="SSF47370">
    <property type="entry name" value="Bromodomain"/>
    <property type="match status" value="1"/>
</dbReference>
<keyword evidence="8 11" id="KW-0103">Bromodomain</keyword>
<dbReference type="InterPro" id="IPR016177">
    <property type="entry name" value="DNA-bd_dom_sf"/>
</dbReference>
<dbReference type="InterPro" id="IPR001965">
    <property type="entry name" value="Znf_PHD"/>
</dbReference>
<feature type="compositionally biased region" description="Low complexity" evidence="14">
    <location>
        <begin position="123"/>
        <end position="140"/>
    </location>
</feature>
<feature type="region of interest" description="Disordered" evidence="14">
    <location>
        <begin position="19"/>
        <end position="42"/>
    </location>
</feature>
<evidence type="ECO:0000256" key="7">
    <source>
        <dbReference type="ARBA" id="ARBA00023054"/>
    </source>
</evidence>
<evidence type="ECO:0000256" key="9">
    <source>
        <dbReference type="ARBA" id="ARBA00023163"/>
    </source>
</evidence>
<evidence type="ECO:0000256" key="4">
    <source>
        <dbReference type="ARBA" id="ARBA00022771"/>
    </source>
</evidence>
<accession>A0AAF3EB56</accession>
<dbReference type="PROSITE" id="PS50016">
    <property type="entry name" value="ZF_PHD_2"/>
    <property type="match status" value="1"/>
</dbReference>
<dbReference type="InterPro" id="IPR013083">
    <property type="entry name" value="Znf_RING/FYVE/PHD"/>
</dbReference>
<feature type="compositionally biased region" description="Polar residues" evidence="14">
    <location>
        <begin position="1026"/>
        <end position="1035"/>
    </location>
</feature>
<dbReference type="PRINTS" id="PR00503">
    <property type="entry name" value="BROMODOMAIN"/>
</dbReference>
<dbReference type="SMART" id="SM00249">
    <property type="entry name" value="PHD"/>
    <property type="match status" value="2"/>
</dbReference>
<evidence type="ECO:0000256" key="14">
    <source>
        <dbReference type="SAM" id="MobiDB-lite"/>
    </source>
</evidence>
<dbReference type="FunFam" id="3.30.40.10:FF:000199">
    <property type="entry name" value="Bromodomain adjacent to zinc finger domain 2B"/>
    <property type="match status" value="1"/>
</dbReference>
<feature type="domain" description="MBD" evidence="18">
    <location>
        <begin position="304"/>
        <end position="376"/>
    </location>
</feature>
<feature type="compositionally biased region" description="Polar residues" evidence="14">
    <location>
        <begin position="259"/>
        <end position="278"/>
    </location>
</feature>
<dbReference type="Proteomes" id="UP000887575">
    <property type="component" value="Unassembled WGS sequence"/>
</dbReference>
<dbReference type="GO" id="GO:0000785">
    <property type="term" value="C:chromatin"/>
    <property type="evidence" value="ECO:0007669"/>
    <property type="project" value="TreeGrafter"/>
</dbReference>
<evidence type="ECO:0000256" key="3">
    <source>
        <dbReference type="ARBA" id="ARBA00022723"/>
    </source>
</evidence>
<dbReference type="InterPro" id="IPR028941">
    <property type="entry name" value="WHIM2_dom"/>
</dbReference>
<evidence type="ECO:0000256" key="11">
    <source>
        <dbReference type="PROSITE-ProRule" id="PRU00035"/>
    </source>
</evidence>
<feature type="domain" description="DDT" evidence="17">
    <location>
        <begin position="487"/>
        <end position="551"/>
    </location>
</feature>
<dbReference type="SMART" id="SM00391">
    <property type="entry name" value="MBD"/>
    <property type="match status" value="1"/>
</dbReference>
<dbReference type="Gene3D" id="3.30.40.10">
    <property type="entry name" value="Zinc/RING finger domain, C3HC4 (zinc finger)"/>
    <property type="match status" value="1"/>
</dbReference>
<reference evidence="20" key="1">
    <citation type="submission" date="2024-02" db="UniProtKB">
        <authorList>
            <consortium name="WormBaseParasite"/>
        </authorList>
    </citation>
    <scope>IDENTIFICATION</scope>
</reference>
<dbReference type="Pfam" id="PF00439">
    <property type="entry name" value="Bromodomain"/>
    <property type="match status" value="1"/>
</dbReference>
<dbReference type="InterPro" id="IPR019787">
    <property type="entry name" value="Znf_PHD-finger"/>
</dbReference>
<dbReference type="Pfam" id="PF15613">
    <property type="entry name" value="WSD"/>
    <property type="match status" value="1"/>
</dbReference>
<evidence type="ECO:0000259" key="18">
    <source>
        <dbReference type="PROSITE" id="PS50982"/>
    </source>
</evidence>
<dbReference type="WBParaSite" id="MBELARI_LOCUS11169">
    <property type="protein sequence ID" value="MBELARI_LOCUS11169"/>
    <property type="gene ID" value="MBELARI_LOCUS11169"/>
</dbReference>
<dbReference type="Gene3D" id="3.30.890.10">
    <property type="entry name" value="Methyl-cpg-binding Protein 2, Chain A"/>
    <property type="match status" value="1"/>
</dbReference>
<evidence type="ECO:0000256" key="1">
    <source>
        <dbReference type="ARBA" id="ARBA00004123"/>
    </source>
</evidence>
<keyword evidence="19" id="KW-1185">Reference proteome</keyword>
<feature type="region of interest" description="Disordered" evidence="14">
    <location>
        <begin position="109"/>
        <end position="175"/>
    </location>
</feature>
<evidence type="ECO:0000256" key="6">
    <source>
        <dbReference type="ARBA" id="ARBA00023015"/>
    </source>
</evidence>
<feature type="region of interest" description="Disordered" evidence="14">
    <location>
        <begin position="249"/>
        <end position="299"/>
    </location>
</feature>
<evidence type="ECO:0000256" key="12">
    <source>
        <dbReference type="PROSITE-ProRule" id="PRU00146"/>
    </source>
</evidence>
<evidence type="ECO:0000256" key="8">
    <source>
        <dbReference type="ARBA" id="ARBA00023117"/>
    </source>
</evidence>
<dbReference type="CDD" id="cd15545">
    <property type="entry name" value="PHD_BAZ2A_like"/>
    <property type="match status" value="1"/>
</dbReference>
<dbReference type="GO" id="GO:0005634">
    <property type="term" value="C:nucleus"/>
    <property type="evidence" value="ECO:0007669"/>
    <property type="project" value="UniProtKB-SubCell"/>
</dbReference>
<evidence type="ECO:0000313" key="20">
    <source>
        <dbReference type="WBParaSite" id="MBELARI_LOCUS11169"/>
    </source>
</evidence>
<dbReference type="Pfam" id="PF02791">
    <property type="entry name" value="DDT"/>
    <property type="match status" value="1"/>
</dbReference>
<dbReference type="Pfam" id="PF01429">
    <property type="entry name" value="MBD"/>
    <property type="match status" value="1"/>
</dbReference>
<evidence type="ECO:0000259" key="15">
    <source>
        <dbReference type="PROSITE" id="PS50014"/>
    </source>
</evidence>